<dbReference type="Pfam" id="PF00053">
    <property type="entry name" value="EGF_laminin"/>
    <property type="match status" value="1"/>
</dbReference>
<accession>A0ABY7FJ60</accession>
<dbReference type="PROSITE" id="PS01180">
    <property type="entry name" value="CUB"/>
    <property type="match status" value="1"/>
</dbReference>
<evidence type="ECO:0000256" key="15">
    <source>
        <dbReference type="SAM" id="Phobius"/>
    </source>
</evidence>
<dbReference type="InterPro" id="IPR051568">
    <property type="entry name" value="LZTR1/Attractin"/>
</dbReference>
<evidence type="ECO:0000256" key="13">
    <source>
        <dbReference type="PROSITE-ProRule" id="PRU00460"/>
    </source>
</evidence>
<sequence length="1137" mass="126293">MAEKNKLNTFSTNLDNFQLQTQSKLILLVLIFCYCAISNVECVNKCGDTLCENGSCEQNNTVCVCEPGWSGPSCSRCVGRIRLTSTNGVVTDGSGNYSVDNKCMWLIEPNPPGAPLRLATHQFATECGWDHLYIFNGDSVFSPLIAAYSGLVSQELDVNNSFTELVADSGKAYIYFYSDAAYNMSGFHLKYRFEGLKNSSSFSKVVPEYILFKTVTRILSLLWLLTKNVMVSILGYLLWEINNDRSWYFYHVCSAEVRSVDCSIPLSSESWIRHSVLDAPAGRASAASILVGEELCVSGGYAFGKEVDFLVGYNITSHEWKRLPESSTVNPKFLYGHSMVRYKDELFVYGGVSSKHIESFLWTYNIATYMWSSQDFNVTRAVAGHSAVLIGSKMYVIFGHNSPNRTFTTVQTQGARIKGGYGHTSVLYGGEIYVYGGYIAGVSGTQYSLTDRLYSFNPVNSTWKILASSGSPRYLHSAVFLGELMLIFGGNTHNDTSISYGAKCYSPDFMAYDPKCNSWSYLNKAELLPDSARYGHIAQPYTDEAGAEKMLIFGGFDGVMLNDIMEYESGTCSLDNGTVCSPDIRGRVCVCTYNSSTLVGREDRKIAEQLKSSELITHYVEPQCTVASGREEFCRRQNPSCGSCLSSPYGCKWCSNNCTTVCPEDTKYEVTNASECLSKYNNLCSSVKNCHACSELEDCRWSKDKDCFYKDRSSFEDTAENSNDTLSEPVCDAPCYTYNSCENCTKNTCMWCGSQERCVETNSYVASFLYGQCQEWVTSSVKCTSTRCSDLHTCEDCKTNPACGWCNDVSNTGLGKCVQGSARGPATLNNVTLEYELNSNTCPAESSCTNVSDQCDACQNLTTGDHCEQCIQGYHGNPRNGGNCTACSCNGQAENCNSETGACFCRTRGVKGHNCNVCDTDNNYFGNPNNGGTCYYDLRTDYQFTFNLSKNDDKHYTGINFMNIPQAISFSQFPKIDLVHFFVTFFSCFLSLLIIAAVLYKIKHKYDSYRRRQRLMVEMEEMASRPFAATLLEVEQKSDQAVAEKKDTGTELRKRKRGASKPSQIALEPLHNQKAAVLSLFIQLPCGDEEWAPPGISGLSIGSTLISIGHQRKTSVEFPKGDKTKHHKKFNIHDTNV</sequence>
<dbReference type="CDD" id="cd00055">
    <property type="entry name" value="EGF_Lam"/>
    <property type="match status" value="1"/>
</dbReference>
<dbReference type="EMBL" id="CP111023">
    <property type="protein sequence ID" value="WAR22177.1"/>
    <property type="molecule type" value="Genomic_DNA"/>
</dbReference>
<feature type="domain" description="CUB" evidence="16">
    <location>
        <begin position="77"/>
        <end position="194"/>
    </location>
</feature>
<feature type="disulfide bond" evidence="12">
    <location>
        <begin position="65"/>
        <end position="74"/>
    </location>
</feature>
<protein>
    <submittedName>
        <fullName evidence="19">ATRN1-like protein</fullName>
    </submittedName>
</protein>
<feature type="domain" description="Laminin EGF-like" evidence="18">
    <location>
        <begin position="841"/>
        <end position="886"/>
    </location>
</feature>
<keyword evidence="2" id="KW-0880">Kelch repeat</keyword>
<dbReference type="InterPro" id="IPR016201">
    <property type="entry name" value="PSI"/>
</dbReference>
<evidence type="ECO:0000256" key="3">
    <source>
        <dbReference type="ARBA" id="ARBA00022536"/>
    </source>
</evidence>
<dbReference type="PROSITE" id="PS50027">
    <property type="entry name" value="EGF_LAM_2"/>
    <property type="match status" value="2"/>
</dbReference>
<dbReference type="PROSITE" id="PS01248">
    <property type="entry name" value="EGF_LAM_1"/>
    <property type="match status" value="1"/>
</dbReference>
<dbReference type="SMART" id="SM00423">
    <property type="entry name" value="PSI"/>
    <property type="match status" value="4"/>
</dbReference>
<dbReference type="Pfam" id="PF24972">
    <property type="entry name" value="GBD_ATRN"/>
    <property type="match status" value="1"/>
</dbReference>
<comment type="subcellular location">
    <subcellularLocation>
        <location evidence="1">Membrane</location>
        <topology evidence="1">Single-pass membrane protein</topology>
    </subcellularLocation>
</comment>
<dbReference type="PANTHER" id="PTHR46376:SF2">
    <property type="entry name" value="DISTRACTED, ISOFORM B"/>
    <property type="match status" value="1"/>
</dbReference>
<feature type="disulfide bond" evidence="13">
    <location>
        <begin position="858"/>
        <end position="867"/>
    </location>
</feature>
<dbReference type="InterPro" id="IPR000742">
    <property type="entry name" value="EGF"/>
</dbReference>
<keyword evidence="8 15" id="KW-0472">Membrane</keyword>
<dbReference type="Gene3D" id="2.120.10.80">
    <property type="entry name" value="Kelch-type beta propeller"/>
    <property type="match status" value="2"/>
</dbReference>
<feature type="transmembrane region" description="Helical" evidence="15">
    <location>
        <begin position="978"/>
        <end position="1002"/>
    </location>
</feature>
<dbReference type="Pfam" id="PF24973">
    <property type="entry name" value="EGF_LMN_ATRN"/>
    <property type="match status" value="1"/>
</dbReference>
<dbReference type="InterPro" id="IPR002049">
    <property type="entry name" value="LE_dom"/>
</dbReference>
<keyword evidence="3 12" id="KW-0245">EGF-like domain</keyword>
<keyword evidence="5" id="KW-0732">Signal</keyword>
<dbReference type="CDD" id="cd00041">
    <property type="entry name" value="CUB"/>
    <property type="match status" value="1"/>
</dbReference>
<comment type="caution">
    <text evidence="12">Lacks conserved residue(s) required for the propagation of feature annotation.</text>
</comment>
<dbReference type="Gene3D" id="2.170.300.10">
    <property type="entry name" value="Tie2 ligand-binding domain superfamily"/>
    <property type="match status" value="1"/>
</dbReference>
<dbReference type="InterPro" id="IPR056732">
    <property type="entry name" value="GBD_ATRN"/>
</dbReference>
<dbReference type="InterPro" id="IPR035914">
    <property type="entry name" value="Sperma_CUB_dom_sf"/>
</dbReference>
<feature type="region of interest" description="Disordered" evidence="14">
    <location>
        <begin position="1040"/>
        <end position="1062"/>
    </location>
</feature>
<evidence type="ECO:0000259" key="18">
    <source>
        <dbReference type="PROSITE" id="PS50027"/>
    </source>
</evidence>
<evidence type="ECO:0000259" key="16">
    <source>
        <dbReference type="PROSITE" id="PS01180"/>
    </source>
</evidence>
<evidence type="ECO:0000256" key="9">
    <source>
        <dbReference type="ARBA" id="ARBA00023157"/>
    </source>
</evidence>
<evidence type="ECO:0000259" key="17">
    <source>
        <dbReference type="PROSITE" id="PS50026"/>
    </source>
</evidence>
<dbReference type="InterPro" id="IPR056737">
    <property type="entry name" value="Beta-prop_ATRN-MKLN-like"/>
</dbReference>
<proteinExistence type="predicted"/>
<evidence type="ECO:0000256" key="12">
    <source>
        <dbReference type="PROSITE-ProRule" id="PRU00076"/>
    </source>
</evidence>
<keyword evidence="7 15" id="KW-1133">Transmembrane helix</keyword>
<feature type="compositionally biased region" description="Basic and acidic residues" evidence="14">
    <location>
        <begin position="1040"/>
        <end position="1052"/>
    </location>
</feature>
<evidence type="ECO:0000256" key="5">
    <source>
        <dbReference type="ARBA" id="ARBA00022729"/>
    </source>
</evidence>
<feature type="region of interest" description="Disordered" evidence="14">
    <location>
        <begin position="1117"/>
        <end position="1137"/>
    </location>
</feature>
<evidence type="ECO:0000256" key="4">
    <source>
        <dbReference type="ARBA" id="ARBA00022692"/>
    </source>
</evidence>
<dbReference type="Pfam" id="PF24981">
    <property type="entry name" value="Beta-prop_ATRN-LZTR1"/>
    <property type="match status" value="1"/>
</dbReference>
<dbReference type="InterPro" id="IPR015915">
    <property type="entry name" value="Kelch-typ_b-propeller"/>
</dbReference>
<evidence type="ECO:0000256" key="8">
    <source>
        <dbReference type="ARBA" id="ARBA00023136"/>
    </source>
</evidence>
<evidence type="ECO:0000256" key="6">
    <source>
        <dbReference type="ARBA" id="ARBA00022737"/>
    </source>
</evidence>
<feature type="disulfide bond" evidence="13">
    <location>
        <begin position="870"/>
        <end position="884"/>
    </location>
</feature>
<dbReference type="SMART" id="SM00181">
    <property type="entry name" value="EGF"/>
    <property type="match status" value="2"/>
</dbReference>
<dbReference type="PROSITE" id="PS00022">
    <property type="entry name" value="EGF_1"/>
    <property type="match status" value="1"/>
</dbReference>
<evidence type="ECO:0000256" key="2">
    <source>
        <dbReference type="ARBA" id="ARBA00022441"/>
    </source>
</evidence>
<dbReference type="PANTHER" id="PTHR46376">
    <property type="entry name" value="LEUCINE-ZIPPER-LIKE TRANSCRIPTIONAL REGULATOR 1"/>
    <property type="match status" value="1"/>
</dbReference>
<keyword evidence="9 12" id="KW-1015">Disulfide bond</keyword>
<evidence type="ECO:0000256" key="7">
    <source>
        <dbReference type="ARBA" id="ARBA00022989"/>
    </source>
</evidence>
<evidence type="ECO:0000313" key="19">
    <source>
        <dbReference type="EMBL" id="WAR22177.1"/>
    </source>
</evidence>
<dbReference type="InterPro" id="IPR056863">
    <property type="entry name" value="LMN_ATRN_NET-like_EGF"/>
</dbReference>
<keyword evidence="4 15" id="KW-0812">Transmembrane</keyword>
<feature type="domain" description="Laminin EGF-like" evidence="18">
    <location>
        <begin position="887"/>
        <end position="936"/>
    </location>
</feature>
<keyword evidence="11 13" id="KW-0424">Laminin EGF-like domain</keyword>
<dbReference type="SMART" id="SM00042">
    <property type="entry name" value="CUB"/>
    <property type="match status" value="1"/>
</dbReference>
<evidence type="ECO:0000256" key="10">
    <source>
        <dbReference type="ARBA" id="ARBA00023180"/>
    </source>
</evidence>
<dbReference type="SUPFAM" id="SSF57196">
    <property type="entry name" value="EGF/Laminin"/>
    <property type="match status" value="1"/>
</dbReference>
<dbReference type="PROSITE" id="PS50026">
    <property type="entry name" value="EGF_3"/>
    <property type="match status" value="1"/>
</dbReference>
<evidence type="ECO:0000256" key="11">
    <source>
        <dbReference type="ARBA" id="ARBA00023292"/>
    </source>
</evidence>
<dbReference type="InterPro" id="IPR002165">
    <property type="entry name" value="Plexin_repeat"/>
</dbReference>
<dbReference type="InterPro" id="IPR000859">
    <property type="entry name" value="CUB_dom"/>
</dbReference>
<dbReference type="SUPFAM" id="SSF49854">
    <property type="entry name" value="Spermadhesin, CUB domain"/>
    <property type="match status" value="1"/>
</dbReference>
<organism evidence="19 20">
    <name type="scientific">Mya arenaria</name>
    <name type="common">Soft-shell clam</name>
    <dbReference type="NCBI Taxonomy" id="6604"/>
    <lineage>
        <taxon>Eukaryota</taxon>
        <taxon>Metazoa</taxon>
        <taxon>Spiralia</taxon>
        <taxon>Lophotrochozoa</taxon>
        <taxon>Mollusca</taxon>
        <taxon>Bivalvia</taxon>
        <taxon>Autobranchia</taxon>
        <taxon>Heteroconchia</taxon>
        <taxon>Euheterodonta</taxon>
        <taxon>Imparidentia</taxon>
        <taxon>Neoheterodontei</taxon>
        <taxon>Myida</taxon>
        <taxon>Myoidea</taxon>
        <taxon>Myidae</taxon>
        <taxon>Mya</taxon>
    </lineage>
</organism>
<evidence type="ECO:0000256" key="14">
    <source>
        <dbReference type="SAM" id="MobiDB-lite"/>
    </source>
</evidence>
<feature type="disulfide bond" evidence="12">
    <location>
        <begin position="46"/>
        <end position="56"/>
    </location>
</feature>
<name>A0ABY7FJ60_MYAAR</name>
<gene>
    <name evidence="19" type="ORF">MAR_016151</name>
</gene>
<dbReference type="InterPro" id="IPR011043">
    <property type="entry name" value="Gal_Oxase/kelch_b-propeller"/>
</dbReference>
<reference evidence="19" key="1">
    <citation type="submission" date="2022-11" db="EMBL/GenBank/DDBJ databases">
        <title>Centuries of genome instability and evolution in soft-shell clam transmissible cancer (bioRxiv).</title>
        <authorList>
            <person name="Hart S.F.M."/>
            <person name="Yonemitsu M.A."/>
            <person name="Giersch R.M."/>
            <person name="Beal B.F."/>
            <person name="Arriagada G."/>
            <person name="Davis B.W."/>
            <person name="Ostrander E.A."/>
            <person name="Goff S.P."/>
            <person name="Metzger M.J."/>
        </authorList>
    </citation>
    <scope>NUCLEOTIDE SEQUENCE</scope>
    <source>
        <strain evidence="19">MELC-2E11</strain>
        <tissue evidence="19">Siphon/mantle</tissue>
    </source>
</reference>
<feature type="domain" description="EGF-like" evidence="17">
    <location>
        <begin position="43"/>
        <end position="75"/>
    </location>
</feature>
<dbReference type="Proteomes" id="UP001164746">
    <property type="component" value="Chromosome 12"/>
</dbReference>
<keyword evidence="10" id="KW-0325">Glycoprotein</keyword>
<dbReference type="SUPFAM" id="SSF50965">
    <property type="entry name" value="Galactose oxidase, central domain"/>
    <property type="match status" value="1"/>
</dbReference>
<keyword evidence="6" id="KW-0677">Repeat</keyword>
<keyword evidence="20" id="KW-1185">Reference proteome</keyword>
<evidence type="ECO:0000256" key="1">
    <source>
        <dbReference type="ARBA" id="ARBA00004167"/>
    </source>
</evidence>
<dbReference type="Pfam" id="PF01437">
    <property type="entry name" value="PSI"/>
    <property type="match status" value="1"/>
</dbReference>
<evidence type="ECO:0000313" key="20">
    <source>
        <dbReference type="Proteomes" id="UP001164746"/>
    </source>
</evidence>
<dbReference type="Gene3D" id="2.60.120.290">
    <property type="entry name" value="Spermadhesin, CUB domain"/>
    <property type="match status" value="1"/>
</dbReference>